<dbReference type="OrthoDB" id="544350at2759"/>
<dbReference type="Proteomes" id="UP000615446">
    <property type="component" value="Unassembled WGS sequence"/>
</dbReference>
<evidence type="ECO:0000259" key="1">
    <source>
        <dbReference type="Pfam" id="PF07714"/>
    </source>
</evidence>
<dbReference type="Gene3D" id="1.10.510.10">
    <property type="entry name" value="Transferase(Phosphotransferase) domain 1"/>
    <property type="match status" value="1"/>
</dbReference>
<dbReference type="SUPFAM" id="SSF56112">
    <property type="entry name" value="Protein kinase-like (PK-like)"/>
    <property type="match status" value="1"/>
</dbReference>
<feature type="domain" description="Serine-threonine/tyrosine-protein kinase catalytic" evidence="1">
    <location>
        <begin position="2"/>
        <end position="86"/>
    </location>
</feature>
<name>A0A8H3LFC8_9GLOM</name>
<dbReference type="EMBL" id="BLAL01000080">
    <property type="protein sequence ID" value="GES84419.1"/>
    <property type="molecule type" value="Genomic_DNA"/>
</dbReference>
<keyword evidence="2" id="KW-0808">Transferase</keyword>
<accession>A0A8H3LFC8</accession>
<dbReference type="AlphaFoldDB" id="A0A8H3LFC8"/>
<comment type="caution">
    <text evidence="2">The sequence shown here is derived from an EMBL/GenBank/DDBJ whole genome shotgun (WGS) entry which is preliminary data.</text>
</comment>
<organism evidence="2 3">
    <name type="scientific">Rhizophagus clarus</name>
    <dbReference type="NCBI Taxonomy" id="94130"/>
    <lineage>
        <taxon>Eukaryota</taxon>
        <taxon>Fungi</taxon>
        <taxon>Fungi incertae sedis</taxon>
        <taxon>Mucoromycota</taxon>
        <taxon>Glomeromycotina</taxon>
        <taxon>Glomeromycetes</taxon>
        <taxon>Glomerales</taxon>
        <taxon>Glomeraceae</taxon>
        <taxon>Rhizophagus</taxon>
    </lineage>
</organism>
<protein>
    <submittedName>
        <fullName evidence="2">Kinase-like domain-containing protein</fullName>
    </submittedName>
</protein>
<dbReference type="InterPro" id="IPR001245">
    <property type="entry name" value="Ser-Thr/Tyr_kinase_cat_dom"/>
</dbReference>
<gene>
    <name evidence="2" type="ORF">RCL2_001153700</name>
</gene>
<sequence>MNENLEEFMTEWNYYELCITMRNINLYGFTMNPDTSNYMVIMDYADKGNLRENLTKIIKKNWKDKLFMLNKIINGLNVIHMQNIIHYGFHDDLMKKCWNEDPLKRPSTPEVTDIIRSWIFYPEDENLTEELINIAMKFIDAPIECNNFTTESHPQAYYKSRLQDFTSEKLNEILENKHSDYIITDKSINDTNLNDKTTHL</sequence>
<proteinExistence type="predicted"/>
<evidence type="ECO:0000313" key="2">
    <source>
        <dbReference type="EMBL" id="GES84419.1"/>
    </source>
</evidence>
<reference evidence="2" key="1">
    <citation type="submission" date="2019-10" db="EMBL/GenBank/DDBJ databases">
        <title>Conservation and host-specific expression of non-tandemly repeated heterogenous ribosome RNA gene in arbuscular mycorrhizal fungi.</title>
        <authorList>
            <person name="Maeda T."/>
            <person name="Kobayashi Y."/>
            <person name="Nakagawa T."/>
            <person name="Ezawa T."/>
            <person name="Yamaguchi K."/>
            <person name="Bino T."/>
            <person name="Nishimoto Y."/>
            <person name="Shigenobu S."/>
            <person name="Kawaguchi M."/>
        </authorList>
    </citation>
    <scope>NUCLEOTIDE SEQUENCE</scope>
    <source>
        <strain evidence="2">HR1</strain>
    </source>
</reference>
<dbReference type="Pfam" id="PF07714">
    <property type="entry name" value="PK_Tyr_Ser-Thr"/>
    <property type="match status" value="1"/>
</dbReference>
<dbReference type="GO" id="GO:0004672">
    <property type="term" value="F:protein kinase activity"/>
    <property type="evidence" value="ECO:0007669"/>
    <property type="project" value="InterPro"/>
</dbReference>
<dbReference type="InterPro" id="IPR011009">
    <property type="entry name" value="Kinase-like_dom_sf"/>
</dbReference>
<evidence type="ECO:0000313" key="3">
    <source>
        <dbReference type="Proteomes" id="UP000615446"/>
    </source>
</evidence>
<keyword evidence="2" id="KW-0418">Kinase</keyword>